<dbReference type="AlphaFoldDB" id="A0A023G2P2"/>
<evidence type="ECO:0000313" key="3">
    <source>
        <dbReference type="EMBL" id="JAC27932.1"/>
    </source>
</evidence>
<feature type="compositionally biased region" description="Basic and acidic residues" evidence="1">
    <location>
        <begin position="139"/>
        <end position="150"/>
    </location>
</feature>
<evidence type="ECO:0000256" key="1">
    <source>
        <dbReference type="SAM" id="MobiDB-lite"/>
    </source>
</evidence>
<feature type="chain" id="PRO_5001516665" evidence="2">
    <location>
        <begin position="22"/>
        <end position="150"/>
    </location>
</feature>
<protein>
    <submittedName>
        <fullName evidence="3">Putative secreted protein</fullName>
    </submittedName>
</protein>
<proteinExistence type="evidence at transcript level"/>
<feature type="region of interest" description="Disordered" evidence="1">
    <location>
        <begin position="24"/>
        <end position="150"/>
    </location>
</feature>
<evidence type="ECO:0000256" key="2">
    <source>
        <dbReference type="SAM" id="SignalP"/>
    </source>
</evidence>
<feature type="compositionally biased region" description="Basic and acidic residues" evidence="1">
    <location>
        <begin position="63"/>
        <end position="87"/>
    </location>
</feature>
<name>A0A023G2P2_AMBTT</name>
<feature type="compositionally biased region" description="Basic and acidic residues" evidence="1">
    <location>
        <begin position="95"/>
        <end position="109"/>
    </location>
</feature>
<sequence>MARKIILVALTVCAFFVYAYAAPRESVPSVENPRNCSQQTSPQGEDNGDVERAGDRQSYQTSEKSEITPEASKNDNGEGKGLQERSESANNAAKEPSKAADLAEGREAQSKSFNNPAQKSQEDNLADQPASRSESANNDAKEEKDEAGFF</sequence>
<feature type="compositionally biased region" description="Polar residues" evidence="1">
    <location>
        <begin position="32"/>
        <end position="44"/>
    </location>
</feature>
<reference evidence="3" key="1">
    <citation type="submission" date="2014-03" db="EMBL/GenBank/DDBJ databases">
        <title>The sialotranscriptome of Amblyomma triste, Amblyomma parvum and Amblyomma cajennense ticks, uncovered by 454-based RNA-seq.</title>
        <authorList>
            <person name="Garcia G.R."/>
            <person name="Gardinassi L.G."/>
            <person name="Ribeiro J.M."/>
            <person name="Anatriello E."/>
            <person name="Ferreira B.R."/>
            <person name="Moreira H.N."/>
            <person name="Mafra C."/>
            <person name="Olegario M.M."/>
            <person name="Szabo P.J."/>
            <person name="Miranda-Santos I.K."/>
            <person name="Maruyama S.R."/>
        </authorList>
    </citation>
    <scope>NUCLEOTIDE SEQUENCE</scope>
    <source>
        <strain evidence="3">Mato Grasso do Sul</strain>
        <tissue evidence="3">Salivary glands</tissue>
    </source>
</reference>
<organism evidence="3">
    <name type="scientific">Amblyomma triste</name>
    <name type="common">Neotropical tick</name>
    <dbReference type="NCBI Taxonomy" id="251400"/>
    <lineage>
        <taxon>Eukaryota</taxon>
        <taxon>Metazoa</taxon>
        <taxon>Ecdysozoa</taxon>
        <taxon>Arthropoda</taxon>
        <taxon>Chelicerata</taxon>
        <taxon>Arachnida</taxon>
        <taxon>Acari</taxon>
        <taxon>Parasitiformes</taxon>
        <taxon>Ixodida</taxon>
        <taxon>Ixodoidea</taxon>
        <taxon>Ixodidae</taxon>
        <taxon>Amblyomminae</taxon>
        <taxon>Amblyomma</taxon>
    </lineage>
</organism>
<accession>A0A023G2P2</accession>
<keyword evidence="2" id="KW-0732">Signal</keyword>
<dbReference type="EMBL" id="GBBM01007486">
    <property type="protein sequence ID" value="JAC27932.1"/>
    <property type="molecule type" value="mRNA"/>
</dbReference>
<feature type="signal peptide" evidence="2">
    <location>
        <begin position="1"/>
        <end position="21"/>
    </location>
</feature>
<feature type="compositionally biased region" description="Polar residues" evidence="1">
    <location>
        <begin position="110"/>
        <end position="119"/>
    </location>
</feature>